<dbReference type="EMBL" id="CAKAEH010002058">
    <property type="protein sequence ID" value="CAG9540943.1"/>
    <property type="molecule type" value="Genomic_DNA"/>
</dbReference>
<proteinExistence type="predicted"/>
<dbReference type="AlphaFoldDB" id="A0A8J2Q7G4"/>
<gene>
    <name evidence="1" type="ORF">CJOHNSTONI_LOCUS10413</name>
</gene>
<accession>A0A8J2Q7G4</accession>
<organism evidence="1 2">
    <name type="scientific">Cercopithifilaria johnstoni</name>
    <dbReference type="NCBI Taxonomy" id="2874296"/>
    <lineage>
        <taxon>Eukaryota</taxon>
        <taxon>Metazoa</taxon>
        <taxon>Ecdysozoa</taxon>
        <taxon>Nematoda</taxon>
        <taxon>Chromadorea</taxon>
        <taxon>Rhabditida</taxon>
        <taxon>Spirurina</taxon>
        <taxon>Spiruromorpha</taxon>
        <taxon>Filarioidea</taxon>
        <taxon>Onchocercidae</taxon>
        <taxon>Cercopithifilaria</taxon>
    </lineage>
</organism>
<keyword evidence="2" id="KW-1185">Reference proteome</keyword>
<evidence type="ECO:0000313" key="2">
    <source>
        <dbReference type="Proteomes" id="UP000746747"/>
    </source>
</evidence>
<dbReference type="Proteomes" id="UP000746747">
    <property type="component" value="Unassembled WGS sequence"/>
</dbReference>
<protein>
    <submittedName>
        <fullName evidence="1">Uncharacterized protein</fullName>
    </submittedName>
</protein>
<reference evidence="1" key="1">
    <citation type="submission" date="2021-09" db="EMBL/GenBank/DDBJ databases">
        <authorList>
            <consortium name="Pathogen Informatics"/>
        </authorList>
    </citation>
    <scope>NUCLEOTIDE SEQUENCE</scope>
</reference>
<sequence length="107" mass="12054">MNKEENKKKALMRIAPNGSIEPYVYIAGPRFPAKKALLRDLKARASCIENFQEILEGGYVQCSLHYGSGISEQDAEMHPDIPFQNPTKLSVLGLNLRKGKRKICYES</sequence>
<evidence type="ECO:0000313" key="1">
    <source>
        <dbReference type="EMBL" id="CAG9540943.1"/>
    </source>
</evidence>
<comment type="caution">
    <text evidence="1">The sequence shown here is derived from an EMBL/GenBank/DDBJ whole genome shotgun (WGS) entry which is preliminary data.</text>
</comment>
<name>A0A8J2Q7G4_9BILA</name>